<reference evidence="1" key="1">
    <citation type="submission" date="2020-11" db="EMBL/GenBank/DDBJ databases">
        <authorList>
            <consortium name="DOE Joint Genome Institute"/>
            <person name="Ahrendt S."/>
            <person name="Riley R."/>
            <person name="Andreopoulos W."/>
            <person name="Labutti K."/>
            <person name="Pangilinan J."/>
            <person name="Ruiz-Duenas F.J."/>
            <person name="Barrasa J.M."/>
            <person name="Sanchez-Garcia M."/>
            <person name="Camarero S."/>
            <person name="Miyauchi S."/>
            <person name="Serrano A."/>
            <person name="Linde D."/>
            <person name="Babiker R."/>
            <person name="Drula E."/>
            <person name="Ayuso-Fernandez I."/>
            <person name="Pacheco R."/>
            <person name="Padilla G."/>
            <person name="Ferreira P."/>
            <person name="Barriuso J."/>
            <person name="Kellner H."/>
            <person name="Castanera R."/>
            <person name="Alfaro M."/>
            <person name="Ramirez L."/>
            <person name="Pisabarro A.G."/>
            <person name="Kuo A."/>
            <person name="Tritt A."/>
            <person name="Lipzen A."/>
            <person name="He G."/>
            <person name="Yan M."/>
            <person name="Ng V."/>
            <person name="Cullen D."/>
            <person name="Martin F."/>
            <person name="Rosso M.-N."/>
            <person name="Henrissat B."/>
            <person name="Hibbett D."/>
            <person name="Martinez A.T."/>
            <person name="Grigoriev I.V."/>
        </authorList>
    </citation>
    <scope>NUCLEOTIDE SEQUENCE</scope>
    <source>
        <strain evidence="1">ATCC 90797</strain>
    </source>
</reference>
<keyword evidence="2" id="KW-1185">Reference proteome</keyword>
<comment type="caution">
    <text evidence="1">The sequence shown here is derived from an EMBL/GenBank/DDBJ whole genome shotgun (WGS) entry which is preliminary data.</text>
</comment>
<protein>
    <recommendedName>
        <fullName evidence="3">CCHC-type domain-containing protein</fullName>
    </recommendedName>
</protein>
<dbReference type="EMBL" id="MU154589">
    <property type="protein sequence ID" value="KAF9493221.1"/>
    <property type="molecule type" value="Genomic_DNA"/>
</dbReference>
<gene>
    <name evidence="1" type="ORF">BDN71DRAFT_1432677</name>
</gene>
<name>A0A9P6D5A3_PLEER</name>
<evidence type="ECO:0000313" key="2">
    <source>
        <dbReference type="Proteomes" id="UP000807025"/>
    </source>
</evidence>
<evidence type="ECO:0000313" key="1">
    <source>
        <dbReference type="EMBL" id="KAF9493221.1"/>
    </source>
</evidence>
<organism evidence="1 2">
    <name type="scientific">Pleurotus eryngii</name>
    <name type="common">Boletus of the steppes</name>
    <dbReference type="NCBI Taxonomy" id="5323"/>
    <lineage>
        <taxon>Eukaryota</taxon>
        <taxon>Fungi</taxon>
        <taxon>Dikarya</taxon>
        <taxon>Basidiomycota</taxon>
        <taxon>Agaricomycotina</taxon>
        <taxon>Agaricomycetes</taxon>
        <taxon>Agaricomycetidae</taxon>
        <taxon>Agaricales</taxon>
        <taxon>Pleurotineae</taxon>
        <taxon>Pleurotaceae</taxon>
        <taxon>Pleurotus</taxon>
    </lineage>
</organism>
<accession>A0A9P6D5A3</accession>
<dbReference type="Proteomes" id="UP000807025">
    <property type="component" value="Unassembled WGS sequence"/>
</dbReference>
<sequence length="165" mass="18796">MEGRCFQCQETGNVSHQCPWTHNIQEAQSSHGLLGIPVHDIDNDLDVLHVGCMGLVEDPNNQGASTGPAKAGLISFYMTACENVLNLDHTLHFPGDWTFPLLGPFWNENWFSIMQISDNKVVVGDHLQVEHYEYLPIKQLKNPWFHIIHWLVVQVAWILPRLDSM</sequence>
<evidence type="ECO:0008006" key="3">
    <source>
        <dbReference type="Google" id="ProtNLM"/>
    </source>
</evidence>
<dbReference type="AlphaFoldDB" id="A0A9P6D5A3"/>
<proteinExistence type="predicted"/>